<evidence type="ECO:0000256" key="2">
    <source>
        <dbReference type="ARBA" id="ARBA00022801"/>
    </source>
</evidence>
<dbReference type="PANTHER" id="PTHR12131:SF25">
    <property type="entry name" value="DEXH-BOX ATP-DEPENDENT RNA HELICASE DEXH9"/>
    <property type="match status" value="1"/>
</dbReference>
<reference evidence="7 8" key="1">
    <citation type="submission" date="2022-03" db="EMBL/GenBank/DDBJ databases">
        <authorList>
            <person name="Nunn A."/>
            <person name="Chopra R."/>
            <person name="Nunn A."/>
            <person name="Contreras Garrido A."/>
        </authorList>
    </citation>
    <scope>NUCLEOTIDE SEQUENCE [LARGE SCALE GENOMIC DNA]</scope>
</reference>
<dbReference type="SUPFAM" id="SSF52540">
    <property type="entry name" value="P-loop containing nucleoside triphosphate hydrolases"/>
    <property type="match status" value="2"/>
</dbReference>
<dbReference type="InterPro" id="IPR014001">
    <property type="entry name" value="Helicase_ATP-bd"/>
</dbReference>
<dbReference type="GO" id="GO:0000460">
    <property type="term" value="P:maturation of 5.8S rRNA"/>
    <property type="evidence" value="ECO:0007669"/>
    <property type="project" value="TreeGrafter"/>
</dbReference>
<dbReference type="GO" id="GO:0004386">
    <property type="term" value="F:helicase activity"/>
    <property type="evidence" value="ECO:0007669"/>
    <property type="project" value="UniProtKB-KW"/>
</dbReference>
<dbReference type="GO" id="GO:0005634">
    <property type="term" value="C:nucleus"/>
    <property type="evidence" value="ECO:0007669"/>
    <property type="project" value="TreeGrafter"/>
</dbReference>
<dbReference type="Gene3D" id="3.40.50.300">
    <property type="entry name" value="P-loop containing nucleotide triphosphate hydrolases"/>
    <property type="match status" value="2"/>
</dbReference>
<dbReference type="GO" id="GO:0003676">
    <property type="term" value="F:nucleic acid binding"/>
    <property type="evidence" value="ECO:0007669"/>
    <property type="project" value="InterPro"/>
</dbReference>
<keyword evidence="8" id="KW-1185">Reference proteome</keyword>
<dbReference type="FunFam" id="3.40.50.300:FF:000083">
    <property type="entry name" value="ATP-dependent RNA helicase DOB1"/>
    <property type="match status" value="1"/>
</dbReference>
<evidence type="ECO:0000256" key="5">
    <source>
        <dbReference type="SAM" id="MobiDB-lite"/>
    </source>
</evidence>
<dbReference type="EMBL" id="OU466858">
    <property type="protein sequence ID" value="CAH2047429.1"/>
    <property type="molecule type" value="Genomic_DNA"/>
</dbReference>
<evidence type="ECO:0000313" key="8">
    <source>
        <dbReference type="Proteomes" id="UP000836841"/>
    </source>
</evidence>
<proteinExistence type="predicted"/>
<dbReference type="PROSITE" id="PS51192">
    <property type="entry name" value="HELICASE_ATP_BIND_1"/>
    <property type="match status" value="1"/>
</dbReference>
<evidence type="ECO:0000313" key="7">
    <source>
        <dbReference type="EMBL" id="CAH2047429.1"/>
    </source>
</evidence>
<organism evidence="7 8">
    <name type="scientific">Thlaspi arvense</name>
    <name type="common">Field penny-cress</name>
    <dbReference type="NCBI Taxonomy" id="13288"/>
    <lineage>
        <taxon>Eukaryota</taxon>
        <taxon>Viridiplantae</taxon>
        <taxon>Streptophyta</taxon>
        <taxon>Embryophyta</taxon>
        <taxon>Tracheophyta</taxon>
        <taxon>Spermatophyta</taxon>
        <taxon>Magnoliopsida</taxon>
        <taxon>eudicotyledons</taxon>
        <taxon>Gunneridae</taxon>
        <taxon>Pentapetalae</taxon>
        <taxon>rosids</taxon>
        <taxon>malvids</taxon>
        <taxon>Brassicales</taxon>
        <taxon>Brassicaceae</taxon>
        <taxon>Thlaspideae</taxon>
        <taxon>Thlaspi</taxon>
    </lineage>
</organism>
<name>A0AAU9RTE6_THLAR</name>
<evidence type="ECO:0000256" key="3">
    <source>
        <dbReference type="ARBA" id="ARBA00022806"/>
    </source>
</evidence>
<dbReference type="GO" id="GO:0005524">
    <property type="term" value="F:ATP binding"/>
    <property type="evidence" value="ECO:0007669"/>
    <property type="project" value="UniProtKB-KW"/>
</dbReference>
<protein>
    <recommendedName>
        <fullName evidence="6">Helicase ATP-binding domain-containing protein</fullName>
    </recommendedName>
</protein>
<keyword evidence="2" id="KW-0378">Hydrolase</keyword>
<sequence length="380" mass="42686">MGSVKRKSAEESSDCAPPQKVQKEDDSTQIINEELVGCVHDVSFPENYVPLAPSAQGDTKPPAKEFPFTLDSFQSEAIKCLDNGESVMVSAHTSAGKTVVASYAIAMSLRENQRVIYTSPIKALSNQKYRDFKEEFSDVGLMTGDVTIDPNASCLVMTTEILRSMQYKGSEIMREVAWIIFDEVHYMRDSERGVVWEESIVMAPKNSRFVFLSATVPNAKEFADWVAKVHKQPCHIVYTDYRPTPLQHYVFPAGGNGLYLVVDEKAKFHEDSFQKSLNALVPASDADKKRENRKSQKGLMVGKLGEESDIFKLVKMIIQRQYDPVILFSFSKKECEALAMQMSKMDLNSDDEKDNVEMIFTSAIDNLSDDDKKLPQASTH</sequence>
<feature type="region of interest" description="Disordered" evidence="5">
    <location>
        <begin position="1"/>
        <end position="27"/>
    </location>
</feature>
<keyword evidence="4" id="KW-0067">ATP-binding</keyword>
<dbReference type="InterPro" id="IPR027417">
    <property type="entry name" value="P-loop_NTPase"/>
</dbReference>
<dbReference type="CDD" id="cd18024">
    <property type="entry name" value="DEXHc_Mtr4-like"/>
    <property type="match status" value="1"/>
</dbReference>
<keyword evidence="1" id="KW-0547">Nucleotide-binding</keyword>
<gene>
    <name evidence="7" type="ORF">TAV2_LOCUS6355</name>
</gene>
<accession>A0AAU9RTE6</accession>
<dbReference type="SMART" id="SM00487">
    <property type="entry name" value="DEXDc"/>
    <property type="match status" value="1"/>
</dbReference>
<evidence type="ECO:0000256" key="4">
    <source>
        <dbReference type="ARBA" id="ARBA00022840"/>
    </source>
</evidence>
<evidence type="ECO:0000259" key="6">
    <source>
        <dbReference type="PROSITE" id="PS51192"/>
    </source>
</evidence>
<dbReference type="PANTHER" id="PTHR12131">
    <property type="entry name" value="ATP-DEPENDENT RNA AND DNA HELICASE"/>
    <property type="match status" value="1"/>
</dbReference>
<feature type="domain" description="Helicase ATP-binding" evidence="6">
    <location>
        <begin position="78"/>
        <end position="234"/>
    </location>
</feature>
<dbReference type="Proteomes" id="UP000836841">
    <property type="component" value="Chromosome 2"/>
</dbReference>
<keyword evidence="3" id="KW-0347">Helicase</keyword>
<dbReference type="InterPro" id="IPR011545">
    <property type="entry name" value="DEAD/DEAH_box_helicase_dom"/>
</dbReference>
<dbReference type="AlphaFoldDB" id="A0AAU9RTE6"/>
<evidence type="ECO:0000256" key="1">
    <source>
        <dbReference type="ARBA" id="ARBA00022741"/>
    </source>
</evidence>
<dbReference type="GO" id="GO:0016787">
    <property type="term" value="F:hydrolase activity"/>
    <property type="evidence" value="ECO:0007669"/>
    <property type="project" value="UniProtKB-KW"/>
</dbReference>
<dbReference type="InterPro" id="IPR050699">
    <property type="entry name" value="RNA-DNA_Helicase"/>
</dbReference>
<dbReference type="Pfam" id="PF00270">
    <property type="entry name" value="DEAD"/>
    <property type="match status" value="1"/>
</dbReference>